<dbReference type="Pfam" id="PF12819">
    <property type="entry name" value="Malectin_like"/>
    <property type="match status" value="1"/>
</dbReference>
<comment type="caution">
    <text evidence="9">The sequence shown here is derived from an EMBL/GenBank/DDBJ whole genome shotgun (WGS) entry which is preliminary data.</text>
</comment>
<dbReference type="PANTHER" id="PTHR45631">
    <property type="entry name" value="OS07G0107800 PROTEIN-RELATED"/>
    <property type="match status" value="1"/>
</dbReference>
<dbReference type="FunFam" id="3.80.10.10:FF:000129">
    <property type="entry name" value="Leucine-rich repeat receptor-like kinase"/>
    <property type="match status" value="1"/>
</dbReference>
<evidence type="ECO:0000256" key="4">
    <source>
        <dbReference type="ARBA" id="ARBA00022729"/>
    </source>
</evidence>
<evidence type="ECO:0000256" key="2">
    <source>
        <dbReference type="ARBA" id="ARBA00022614"/>
    </source>
</evidence>
<dbReference type="InterPro" id="IPR024788">
    <property type="entry name" value="Malectin-like_Carb-bd_dom"/>
</dbReference>
<keyword evidence="4" id="KW-0732">Signal</keyword>
<keyword evidence="9" id="KW-0723">Serine/threonine-protein kinase</keyword>
<dbReference type="SUPFAM" id="SSF52058">
    <property type="entry name" value="L domain-like"/>
    <property type="match status" value="1"/>
</dbReference>
<keyword evidence="5" id="KW-0677">Repeat</keyword>
<dbReference type="Proteomes" id="UP000238479">
    <property type="component" value="Chromosome 2"/>
</dbReference>
<dbReference type="Gramene" id="PRQ51195">
    <property type="protein sequence ID" value="PRQ51195"/>
    <property type="gene ID" value="RchiOBHm_Chr2g0141701"/>
</dbReference>
<keyword evidence="3" id="KW-0812">Transmembrane</keyword>
<dbReference type="InterPro" id="IPR032675">
    <property type="entry name" value="LRR_dom_sf"/>
</dbReference>
<protein>
    <submittedName>
        <fullName evidence="9">Putative non-specific serine/threonine protein kinase</fullName>
        <ecNumber evidence="9">2.7.11.1</ecNumber>
    </submittedName>
</protein>
<dbReference type="InterPro" id="IPR001611">
    <property type="entry name" value="Leu-rich_rpt"/>
</dbReference>
<dbReference type="AlphaFoldDB" id="A0A2P6RXP8"/>
<dbReference type="EMBL" id="PDCK01000040">
    <property type="protein sequence ID" value="PRQ51195.1"/>
    <property type="molecule type" value="Genomic_DNA"/>
</dbReference>
<dbReference type="OMA" id="KITRIWQ"/>
<keyword evidence="6" id="KW-1133">Transmembrane helix</keyword>
<reference evidence="9 10" key="1">
    <citation type="journal article" date="2018" name="Nat. Genet.">
        <title>The Rosa genome provides new insights in the design of modern roses.</title>
        <authorList>
            <person name="Bendahmane M."/>
        </authorList>
    </citation>
    <scope>NUCLEOTIDE SEQUENCE [LARGE SCALE GENOMIC DNA]</scope>
    <source>
        <strain evidence="10">cv. Old Blush</strain>
    </source>
</reference>
<dbReference type="GO" id="GO:0016020">
    <property type="term" value="C:membrane"/>
    <property type="evidence" value="ECO:0007669"/>
    <property type="project" value="UniProtKB-SubCell"/>
</dbReference>
<dbReference type="PANTHER" id="PTHR45631:SF202">
    <property type="entry name" value="SENESCENCE-INDUCED RECEPTOR-LIKE SERINE_THREONINE-PROTEIN KINASE"/>
    <property type="match status" value="1"/>
</dbReference>
<evidence type="ECO:0000256" key="7">
    <source>
        <dbReference type="ARBA" id="ARBA00023136"/>
    </source>
</evidence>
<proteinExistence type="predicted"/>
<comment type="subcellular location">
    <subcellularLocation>
        <location evidence="1">Membrane</location>
        <topology evidence="1">Single-pass membrane protein</topology>
    </subcellularLocation>
</comment>
<evidence type="ECO:0000313" key="10">
    <source>
        <dbReference type="Proteomes" id="UP000238479"/>
    </source>
</evidence>
<name>A0A2P6RXP8_ROSCH</name>
<keyword evidence="10" id="KW-1185">Reference proteome</keyword>
<evidence type="ECO:0000259" key="8">
    <source>
        <dbReference type="Pfam" id="PF12819"/>
    </source>
</evidence>
<keyword evidence="9" id="KW-0418">Kinase</keyword>
<feature type="domain" description="Malectin-like" evidence="8">
    <location>
        <begin position="5"/>
        <end position="84"/>
    </location>
</feature>
<gene>
    <name evidence="9" type="ORF">RchiOBHm_Chr2g0141701</name>
</gene>
<keyword evidence="2" id="KW-0433">Leucine-rich repeat</keyword>
<keyword evidence="9" id="KW-0808">Transferase</keyword>
<accession>A0A2P6RXP8</accession>
<evidence type="ECO:0000256" key="6">
    <source>
        <dbReference type="ARBA" id="ARBA00022989"/>
    </source>
</evidence>
<evidence type="ECO:0000313" key="9">
    <source>
        <dbReference type="EMBL" id="PRQ51195.1"/>
    </source>
</evidence>
<organism evidence="9 10">
    <name type="scientific">Rosa chinensis</name>
    <name type="common">China rose</name>
    <dbReference type="NCBI Taxonomy" id="74649"/>
    <lineage>
        <taxon>Eukaryota</taxon>
        <taxon>Viridiplantae</taxon>
        <taxon>Streptophyta</taxon>
        <taxon>Embryophyta</taxon>
        <taxon>Tracheophyta</taxon>
        <taxon>Spermatophyta</taxon>
        <taxon>Magnoliopsida</taxon>
        <taxon>eudicotyledons</taxon>
        <taxon>Gunneridae</taxon>
        <taxon>Pentapetalae</taxon>
        <taxon>rosids</taxon>
        <taxon>fabids</taxon>
        <taxon>Rosales</taxon>
        <taxon>Rosaceae</taxon>
        <taxon>Rosoideae</taxon>
        <taxon>Rosoideae incertae sedis</taxon>
        <taxon>Rosa</taxon>
    </lineage>
</organism>
<dbReference type="Pfam" id="PF00560">
    <property type="entry name" value="LRR_1"/>
    <property type="match status" value="1"/>
</dbReference>
<dbReference type="EC" id="2.7.11.1" evidence="9"/>
<dbReference type="GO" id="GO:0004674">
    <property type="term" value="F:protein serine/threonine kinase activity"/>
    <property type="evidence" value="ECO:0007669"/>
    <property type="project" value="UniProtKB-KW"/>
</dbReference>
<keyword evidence="7" id="KW-0472">Membrane</keyword>
<evidence type="ECO:0000256" key="3">
    <source>
        <dbReference type="ARBA" id="ARBA00022692"/>
    </source>
</evidence>
<dbReference type="Gene3D" id="3.80.10.10">
    <property type="entry name" value="Ribonuclease Inhibitor"/>
    <property type="match status" value="1"/>
</dbReference>
<evidence type="ECO:0000256" key="5">
    <source>
        <dbReference type="ARBA" id="ARBA00022737"/>
    </source>
</evidence>
<sequence>MHSNHIYMHFAEIEKLQANESRQFNITFNGEPFYGPSSPGYMSATTIYSREAWSPTGQYINFSIFKDENSTLPPILNAYEIYMVKPAPQSATNHDDIDAITNIQSTYKITRIWQGDPCAPQNYSWEGLKCSYPEDFPRTISLDLSSSGITGEISLSISNLTMIKTLELSNNNLRGSIPEFLSQLPELEVLEVTNFDTHSLKSQVFVTIKSQDLC</sequence>
<evidence type="ECO:0000256" key="1">
    <source>
        <dbReference type="ARBA" id="ARBA00004167"/>
    </source>
</evidence>